<dbReference type="eggNOG" id="COG2367">
    <property type="taxonomic scope" value="Bacteria"/>
</dbReference>
<dbReference type="SUPFAM" id="SSF56601">
    <property type="entry name" value="beta-lactamase/transpeptidase-like"/>
    <property type="match status" value="1"/>
</dbReference>
<reference evidence="2 3" key="1">
    <citation type="submission" date="2012-12" db="EMBL/GenBank/DDBJ databases">
        <title>Whole genome shotgun sequence of Gordonia hirsuta NBRC 16056.</title>
        <authorList>
            <person name="Isaki-Nakamura S."/>
            <person name="Hosoyama A."/>
            <person name="Tsuchikane K."/>
            <person name="Katsumata H."/>
            <person name="Baba S."/>
            <person name="Yamazaki S."/>
            <person name="Fujita N."/>
        </authorList>
    </citation>
    <scope>NUCLEOTIDE SEQUENCE [LARGE SCALE GENOMIC DNA]</scope>
    <source>
        <strain evidence="2 3">NBRC 16056</strain>
    </source>
</reference>
<keyword evidence="3" id="KW-1185">Reference proteome</keyword>
<keyword evidence="1" id="KW-0472">Membrane</keyword>
<dbReference type="AlphaFoldDB" id="L7L8K0"/>
<sequence>MGGRHRARAGARRRPDRILARLAVGVFALAVIAGGLFVIVTESAGPSDGPHVAAPAPTLDDPALGNQEQLRVSFDRLDLPAPVGLALVPVGGGTPLLLGDQTPHDAWSTIKVPVALAAERLHGANRAESRALVDSDNRSARILMRSLGDPAQAAAAVTEVLREGHSTTTVQRAADGQWPQAGETVWPLADSATWTAHLPCLAGSAHILELMSHVGPTQDWGLQQIPGDRTAVKGGWGRNDDDSGYVVRQIGLITLDDGRQVAVSMSAHAPGMTFDTGGAALNGLGRWLGANLALLPAGRCPTATQ</sequence>
<protein>
    <recommendedName>
        <fullName evidence="4">Beta-lactamase</fullName>
    </recommendedName>
</protein>
<gene>
    <name evidence="2" type="ORF">GOHSU_16_00180</name>
</gene>
<keyword evidence="1" id="KW-1133">Transmembrane helix</keyword>
<dbReference type="InterPro" id="IPR012338">
    <property type="entry name" value="Beta-lactam/transpept-like"/>
</dbReference>
<dbReference type="Proteomes" id="UP000053405">
    <property type="component" value="Unassembled WGS sequence"/>
</dbReference>
<dbReference type="STRING" id="1121927.GOHSU_16_00180"/>
<evidence type="ECO:0008006" key="4">
    <source>
        <dbReference type="Google" id="ProtNLM"/>
    </source>
</evidence>
<evidence type="ECO:0000313" key="3">
    <source>
        <dbReference type="Proteomes" id="UP000053405"/>
    </source>
</evidence>
<evidence type="ECO:0000256" key="1">
    <source>
        <dbReference type="SAM" id="Phobius"/>
    </source>
</evidence>
<proteinExistence type="predicted"/>
<dbReference type="Gene3D" id="3.40.710.10">
    <property type="entry name" value="DD-peptidase/beta-lactamase superfamily"/>
    <property type="match status" value="1"/>
</dbReference>
<comment type="caution">
    <text evidence="2">The sequence shown here is derived from an EMBL/GenBank/DDBJ whole genome shotgun (WGS) entry which is preliminary data.</text>
</comment>
<organism evidence="2 3">
    <name type="scientific">Gordonia hirsuta DSM 44140 = NBRC 16056</name>
    <dbReference type="NCBI Taxonomy" id="1121927"/>
    <lineage>
        <taxon>Bacteria</taxon>
        <taxon>Bacillati</taxon>
        <taxon>Actinomycetota</taxon>
        <taxon>Actinomycetes</taxon>
        <taxon>Mycobacteriales</taxon>
        <taxon>Gordoniaceae</taxon>
        <taxon>Gordonia</taxon>
    </lineage>
</organism>
<keyword evidence="1" id="KW-0812">Transmembrane</keyword>
<feature type="transmembrane region" description="Helical" evidence="1">
    <location>
        <begin position="20"/>
        <end position="40"/>
    </location>
</feature>
<evidence type="ECO:0000313" key="2">
    <source>
        <dbReference type="EMBL" id="GAC57061.1"/>
    </source>
</evidence>
<dbReference type="RefSeq" id="WP_005938501.1">
    <property type="nucleotide sequence ID" value="NZ_ATVK01000047.1"/>
</dbReference>
<name>L7L8K0_9ACTN</name>
<accession>L7L8K0</accession>
<dbReference type="OrthoDB" id="3729831at2"/>
<dbReference type="EMBL" id="BANT01000016">
    <property type="protein sequence ID" value="GAC57061.1"/>
    <property type="molecule type" value="Genomic_DNA"/>
</dbReference>